<dbReference type="GO" id="GO:2000045">
    <property type="term" value="P:regulation of G1/S transition of mitotic cell cycle"/>
    <property type="evidence" value="ECO:0007669"/>
    <property type="project" value="TreeGrafter"/>
</dbReference>
<dbReference type="EMBL" id="CAJNOR010006879">
    <property type="protein sequence ID" value="CAF1605734.1"/>
    <property type="molecule type" value="Genomic_DNA"/>
</dbReference>
<protein>
    <recommendedName>
        <fullName evidence="3">Proteasome activator PA28 C-terminal domain-containing protein</fullName>
    </recommendedName>
</protein>
<dbReference type="InterPro" id="IPR036252">
    <property type="entry name" value="Proteasome_activ_sf"/>
</dbReference>
<dbReference type="GO" id="GO:0005654">
    <property type="term" value="C:nucleoplasm"/>
    <property type="evidence" value="ECO:0007669"/>
    <property type="project" value="TreeGrafter"/>
</dbReference>
<dbReference type="Proteomes" id="UP000663852">
    <property type="component" value="Unassembled WGS sequence"/>
</dbReference>
<evidence type="ECO:0000256" key="2">
    <source>
        <dbReference type="ARBA" id="ARBA00022942"/>
    </source>
</evidence>
<proteinExistence type="inferred from homology"/>
<reference evidence="4" key="1">
    <citation type="submission" date="2021-02" db="EMBL/GenBank/DDBJ databases">
        <authorList>
            <person name="Nowell W R."/>
        </authorList>
    </citation>
    <scope>NUCLEOTIDE SEQUENCE</scope>
</reference>
<dbReference type="GO" id="GO:0005737">
    <property type="term" value="C:cytoplasm"/>
    <property type="evidence" value="ECO:0007669"/>
    <property type="project" value="TreeGrafter"/>
</dbReference>
<dbReference type="Gene3D" id="1.20.120.180">
    <property type="entry name" value="Proteasome activator pa28, C-terminal domain"/>
    <property type="match status" value="1"/>
</dbReference>
<dbReference type="AlphaFoldDB" id="A0A814JM54"/>
<dbReference type="SUPFAM" id="SSF47216">
    <property type="entry name" value="Proteasome activator"/>
    <property type="match status" value="1"/>
</dbReference>
<accession>A0A814JM54</accession>
<keyword evidence="6" id="KW-1185">Reference proteome</keyword>
<evidence type="ECO:0000313" key="7">
    <source>
        <dbReference type="Proteomes" id="UP000663852"/>
    </source>
</evidence>
<comment type="similarity">
    <text evidence="1">Belongs to the PA28 family.</text>
</comment>
<dbReference type="Pfam" id="PF02252">
    <property type="entry name" value="PA28_C"/>
    <property type="match status" value="1"/>
</dbReference>
<dbReference type="EMBL" id="CAJNOJ010000074">
    <property type="protein sequence ID" value="CAF1040269.1"/>
    <property type="molecule type" value="Genomic_DNA"/>
</dbReference>
<gene>
    <name evidence="4" type="ORF">EDS130_LOCUS16890</name>
    <name evidence="5" type="ORF">XAT740_LOCUS48261</name>
</gene>
<dbReference type="GO" id="GO:0061133">
    <property type="term" value="F:endopeptidase activator activity"/>
    <property type="evidence" value="ECO:0007669"/>
    <property type="project" value="TreeGrafter"/>
</dbReference>
<dbReference type="InterPro" id="IPR009077">
    <property type="entry name" value="Proteasome_activ_PA28"/>
</dbReference>
<keyword evidence="2" id="KW-0647">Proteasome</keyword>
<dbReference type="InterPro" id="IPR036997">
    <property type="entry name" value="PA28_C_sf"/>
</dbReference>
<dbReference type="OrthoDB" id="6591885at2759"/>
<dbReference type="PANTHER" id="PTHR10660:SF2">
    <property type="entry name" value="LD45860P"/>
    <property type="match status" value="1"/>
</dbReference>
<dbReference type="GO" id="GO:0061136">
    <property type="term" value="P:regulation of proteasomal protein catabolic process"/>
    <property type="evidence" value="ECO:0007669"/>
    <property type="project" value="TreeGrafter"/>
</dbReference>
<organism evidence="4 7">
    <name type="scientific">Adineta ricciae</name>
    <name type="common">Rotifer</name>
    <dbReference type="NCBI Taxonomy" id="249248"/>
    <lineage>
        <taxon>Eukaryota</taxon>
        <taxon>Metazoa</taxon>
        <taxon>Spiralia</taxon>
        <taxon>Gnathifera</taxon>
        <taxon>Rotifera</taxon>
        <taxon>Eurotatoria</taxon>
        <taxon>Bdelloidea</taxon>
        <taxon>Adinetida</taxon>
        <taxon>Adinetidae</taxon>
        <taxon>Adineta</taxon>
    </lineage>
</organism>
<dbReference type="InterPro" id="IPR003186">
    <property type="entry name" value="PA28_C"/>
</dbReference>
<dbReference type="PANTHER" id="PTHR10660">
    <property type="entry name" value="PROTEASOME REGULATOR PA28"/>
    <property type="match status" value="1"/>
</dbReference>
<evidence type="ECO:0000313" key="4">
    <source>
        <dbReference type="EMBL" id="CAF1040269.1"/>
    </source>
</evidence>
<name>A0A814JM54_ADIRI</name>
<evidence type="ECO:0000259" key="3">
    <source>
        <dbReference type="Pfam" id="PF02252"/>
    </source>
</evidence>
<evidence type="ECO:0000313" key="6">
    <source>
        <dbReference type="Proteomes" id="UP000663828"/>
    </source>
</evidence>
<sequence>MDIEKHKHIFVELHEHIKQKADKSLSDLVEYAHKIECFLQTTFVSNNEAVNDRNPKQLNSLIQPVQNYLHDFIEIVEHLTLWLELQIPSYSDNEDFRIVVQNEILDDIASMKAQCIIYMGRFVEYREQRAQANKELFKQPTFDDNYHLISNLDHQFHRNLKLMLMELKSYILRICNLLTKNKDLLERQSFHRQHINNYF</sequence>
<dbReference type="Proteomes" id="UP000663828">
    <property type="component" value="Unassembled WGS sequence"/>
</dbReference>
<dbReference type="GO" id="GO:0008537">
    <property type="term" value="C:proteasome activator complex"/>
    <property type="evidence" value="ECO:0007669"/>
    <property type="project" value="InterPro"/>
</dbReference>
<comment type="caution">
    <text evidence="4">The sequence shown here is derived from an EMBL/GenBank/DDBJ whole genome shotgun (WGS) entry which is preliminary data.</text>
</comment>
<feature type="domain" description="Proteasome activator PA28 C-terminal" evidence="3">
    <location>
        <begin position="55"/>
        <end position="184"/>
    </location>
</feature>
<evidence type="ECO:0000256" key="1">
    <source>
        <dbReference type="ARBA" id="ARBA00005883"/>
    </source>
</evidence>
<evidence type="ECO:0000313" key="5">
    <source>
        <dbReference type="EMBL" id="CAF1605734.1"/>
    </source>
</evidence>